<dbReference type="PANTHER" id="PTHR12592:SF0">
    <property type="entry name" value="ATP-DEPENDENT (S)-NAD(P)H-HYDRATE DEHYDRATASE"/>
    <property type="match status" value="1"/>
</dbReference>
<feature type="binding site" evidence="6">
    <location>
        <position position="43"/>
    </location>
    <ligand>
        <name>(6S)-NADPHX</name>
        <dbReference type="ChEBI" id="CHEBI:64076"/>
    </ligand>
</feature>
<proteinExistence type="inferred from homology"/>
<comment type="subunit">
    <text evidence="6">Homotetramer.</text>
</comment>
<dbReference type="OrthoDB" id="9806925at2"/>
<dbReference type="PROSITE" id="PS51383">
    <property type="entry name" value="YJEF_C_3"/>
    <property type="match status" value="1"/>
</dbReference>
<keyword evidence="8" id="KW-0808">Transferase</keyword>
<evidence type="ECO:0000256" key="3">
    <source>
        <dbReference type="ARBA" id="ARBA00022857"/>
    </source>
</evidence>
<dbReference type="GO" id="GO:0005524">
    <property type="term" value="F:ATP binding"/>
    <property type="evidence" value="ECO:0007669"/>
    <property type="project" value="UniProtKB-KW"/>
</dbReference>
<dbReference type="RefSeq" id="WP_091485045.1">
    <property type="nucleotide sequence ID" value="NZ_LT629692.1"/>
</dbReference>
<keyword evidence="4 6" id="KW-0520">NAD</keyword>
<dbReference type="GO" id="GO:0046496">
    <property type="term" value="P:nicotinamide nucleotide metabolic process"/>
    <property type="evidence" value="ECO:0007669"/>
    <property type="project" value="UniProtKB-UniRule"/>
</dbReference>
<dbReference type="Gene3D" id="3.40.1190.20">
    <property type="match status" value="1"/>
</dbReference>
<dbReference type="SUPFAM" id="SSF53613">
    <property type="entry name" value="Ribokinase-like"/>
    <property type="match status" value="1"/>
</dbReference>
<accession>A0A1G7TVM1</accession>
<comment type="catalytic activity">
    <reaction evidence="6">
        <text>(6S)-NADHX + ADP = AMP + phosphate + NADH + H(+)</text>
        <dbReference type="Rhea" id="RHEA:32223"/>
        <dbReference type="ChEBI" id="CHEBI:15378"/>
        <dbReference type="ChEBI" id="CHEBI:43474"/>
        <dbReference type="ChEBI" id="CHEBI:57945"/>
        <dbReference type="ChEBI" id="CHEBI:64074"/>
        <dbReference type="ChEBI" id="CHEBI:456215"/>
        <dbReference type="ChEBI" id="CHEBI:456216"/>
        <dbReference type="EC" id="4.2.1.136"/>
    </reaction>
</comment>
<dbReference type="GO" id="GO:0110051">
    <property type="term" value="P:metabolite repair"/>
    <property type="evidence" value="ECO:0007669"/>
    <property type="project" value="TreeGrafter"/>
</dbReference>
<keyword evidence="2 6" id="KW-0067">ATP-binding</keyword>
<keyword evidence="1 6" id="KW-0547">Nucleotide-binding</keyword>
<name>A0A1G7TVM1_9MICO</name>
<evidence type="ECO:0000256" key="6">
    <source>
        <dbReference type="HAMAP-Rule" id="MF_01965"/>
    </source>
</evidence>
<evidence type="ECO:0000256" key="4">
    <source>
        <dbReference type="ARBA" id="ARBA00023027"/>
    </source>
</evidence>
<dbReference type="GO" id="GO:0052856">
    <property type="term" value="F:NAD(P)HX epimerase activity"/>
    <property type="evidence" value="ECO:0007669"/>
    <property type="project" value="TreeGrafter"/>
</dbReference>
<reference evidence="8 9" key="1">
    <citation type="submission" date="2016-10" db="EMBL/GenBank/DDBJ databases">
        <authorList>
            <person name="de Groot N.N."/>
        </authorList>
    </citation>
    <scope>NUCLEOTIDE SEQUENCE [LARGE SCALE GENOMIC DNA]</scope>
    <source>
        <strain evidence="8 9">DSM 23142</strain>
    </source>
</reference>
<dbReference type="Proteomes" id="UP000199009">
    <property type="component" value="Chromosome I"/>
</dbReference>
<dbReference type="Pfam" id="PF01256">
    <property type="entry name" value="Carb_kinase"/>
    <property type="match status" value="1"/>
</dbReference>
<organism evidence="8 9">
    <name type="scientific">Microbacterium pygmaeum</name>
    <dbReference type="NCBI Taxonomy" id="370764"/>
    <lineage>
        <taxon>Bacteria</taxon>
        <taxon>Bacillati</taxon>
        <taxon>Actinomycetota</taxon>
        <taxon>Actinomycetes</taxon>
        <taxon>Micrococcales</taxon>
        <taxon>Microbacteriaceae</taxon>
        <taxon>Microbacterium</taxon>
    </lineage>
</organism>
<evidence type="ECO:0000256" key="1">
    <source>
        <dbReference type="ARBA" id="ARBA00022741"/>
    </source>
</evidence>
<protein>
    <recommendedName>
        <fullName evidence="6">ADP-dependent (S)-NAD(P)H-hydrate dehydratase</fullName>
        <ecNumber evidence="6">4.2.1.136</ecNumber>
    </recommendedName>
    <alternativeName>
        <fullName evidence="6">ADP-dependent NAD(P)HX dehydratase</fullName>
    </alternativeName>
</protein>
<evidence type="ECO:0000256" key="5">
    <source>
        <dbReference type="ARBA" id="ARBA00023239"/>
    </source>
</evidence>
<dbReference type="HAMAP" id="MF_01965">
    <property type="entry name" value="NADHX_dehydratase"/>
    <property type="match status" value="1"/>
</dbReference>
<dbReference type="GO" id="GO:0016301">
    <property type="term" value="F:kinase activity"/>
    <property type="evidence" value="ECO:0007669"/>
    <property type="project" value="UniProtKB-KW"/>
</dbReference>
<evidence type="ECO:0000256" key="2">
    <source>
        <dbReference type="ARBA" id="ARBA00022840"/>
    </source>
</evidence>
<keyword evidence="9" id="KW-1185">Reference proteome</keyword>
<feature type="binding site" evidence="6">
    <location>
        <position position="223"/>
    </location>
    <ligand>
        <name>AMP</name>
        <dbReference type="ChEBI" id="CHEBI:456215"/>
    </ligand>
</feature>
<keyword evidence="5 6" id="KW-0456">Lyase</keyword>
<comment type="function">
    <text evidence="6">Catalyzes the dehydration of the S-form of NAD(P)HX at the expense of ADP, which is converted to AMP. Together with NAD(P)HX epimerase, which catalyzes the epimerization of the S- and R-forms, the enzyme allows the repair of both epimers of NAD(P)HX, a damaged form of NAD(P)H that is a result of enzymatic or heat-dependent hydration.</text>
</comment>
<dbReference type="EC" id="4.2.1.136" evidence="6"/>
<sequence>MSNRSERADAALLRRWGLPDPGDSKKTRGRVMVVGGSRRAPGAVLLAGEAALRVGAGRLGLVVPGSIDAQIGIAIPEAAIFALPERATAAIGQPARDELAGADAVLVGPGFDDPEQTRGTVLAVADCGIGCLVLDAFALGILPRIPRELLPATLILNPNAEEAAILLGRDLADDRTEDRADDVAEIARRFDAIVNCYGTIAAADGTTWRIDAGGPGLATSGSGDVLAGAIAGFAARGAPPEQAAVRGSWTHARAGDRLADRVGLGYLARDLVRELTPAATETAGGPGSDG</sequence>
<keyword evidence="3 6" id="KW-0521">NADP</keyword>
<dbReference type="STRING" id="370764.SAMN04489810_0165"/>
<dbReference type="CDD" id="cd01171">
    <property type="entry name" value="YXKO-related"/>
    <property type="match status" value="1"/>
</dbReference>
<dbReference type="NCBIfam" id="TIGR00196">
    <property type="entry name" value="yjeF_cterm"/>
    <property type="match status" value="1"/>
</dbReference>
<feature type="binding site" evidence="6">
    <location>
        <position position="110"/>
    </location>
    <ligand>
        <name>(6S)-NADPHX</name>
        <dbReference type="ChEBI" id="CHEBI:64076"/>
    </ligand>
</feature>
<keyword evidence="8" id="KW-0418">Kinase</keyword>
<comment type="catalytic activity">
    <reaction evidence="6">
        <text>(6S)-NADPHX + ADP = AMP + phosphate + NADPH + H(+)</text>
        <dbReference type="Rhea" id="RHEA:32235"/>
        <dbReference type="ChEBI" id="CHEBI:15378"/>
        <dbReference type="ChEBI" id="CHEBI:43474"/>
        <dbReference type="ChEBI" id="CHEBI:57783"/>
        <dbReference type="ChEBI" id="CHEBI:64076"/>
        <dbReference type="ChEBI" id="CHEBI:456215"/>
        <dbReference type="ChEBI" id="CHEBI:456216"/>
        <dbReference type="EC" id="4.2.1.136"/>
    </reaction>
</comment>
<evidence type="ECO:0000259" key="7">
    <source>
        <dbReference type="PROSITE" id="PS51383"/>
    </source>
</evidence>
<gene>
    <name evidence="6" type="primary">nnrD</name>
    <name evidence="8" type="ORF">SAMN04489810_0165</name>
</gene>
<comment type="similarity">
    <text evidence="6">Belongs to the NnrD/CARKD family.</text>
</comment>
<dbReference type="EMBL" id="LT629692">
    <property type="protein sequence ID" value="SDG39074.1"/>
    <property type="molecule type" value="Genomic_DNA"/>
</dbReference>
<dbReference type="InterPro" id="IPR000631">
    <property type="entry name" value="CARKD"/>
</dbReference>
<dbReference type="AlphaFoldDB" id="A0A1G7TVM1"/>
<dbReference type="InterPro" id="IPR029056">
    <property type="entry name" value="Ribokinase-like"/>
</dbReference>
<feature type="binding site" evidence="6">
    <location>
        <position position="224"/>
    </location>
    <ligand>
        <name>(6S)-NADPHX</name>
        <dbReference type="ChEBI" id="CHEBI:64076"/>
    </ligand>
</feature>
<dbReference type="PANTHER" id="PTHR12592">
    <property type="entry name" value="ATP-DEPENDENT (S)-NAD(P)H-HYDRATE DEHYDRATASE FAMILY MEMBER"/>
    <property type="match status" value="1"/>
</dbReference>
<dbReference type="GO" id="GO:0052855">
    <property type="term" value="F:ADP-dependent NAD(P)H-hydrate dehydratase activity"/>
    <property type="evidence" value="ECO:0007669"/>
    <property type="project" value="UniProtKB-UniRule"/>
</dbReference>
<comment type="cofactor">
    <cofactor evidence="6">
        <name>Mg(2+)</name>
        <dbReference type="ChEBI" id="CHEBI:18420"/>
    </cofactor>
</comment>
<evidence type="ECO:0000313" key="8">
    <source>
        <dbReference type="EMBL" id="SDG39074.1"/>
    </source>
</evidence>
<evidence type="ECO:0000313" key="9">
    <source>
        <dbReference type="Proteomes" id="UP000199009"/>
    </source>
</evidence>
<feature type="domain" description="YjeF C-terminal" evidence="7">
    <location>
        <begin position="8"/>
        <end position="282"/>
    </location>
</feature>
<comment type="caution">
    <text evidence="6">Lacks conserved residue(s) required for the propagation of feature annotation.</text>
</comment>